<proteinExistence type="predicted"/>
<organism evidence="1 2">
    <name type="scientific">Alteraurantiacibacter aestuarii</name>
    <dbReference type="NCBI Taxonomy" id="650004"/>
    <lineage>
        <taxon>Bacteria</taxon>
        <taxon>Pseudomonadati</taxon>
        <taxon>Pseudomonadota</taxon>
        <taxon>Alphaproteobacteria</taxon>
        <taxon>Sphingomonadales</taxon>
        <taxon>Erythrobacteraceae</taxon>
        <taxon>Alteraurantiacibacter</taxon>
    </lineage>
</organism>
<keyword evidence="2" id="KW-1185">Reference proteome</keyword>
<dbReference type="AlphaFoldDB" id="A0A844ZK19"/>
<name>A0A844ZK19_9SPHN</name>
<accession>A0A844ZK19</accession>
<dbReference type="OrthoDB" id="7573292at2"/>
<comment type="caution">
    <text evidence="1">The sequence shown here is derived from an EMBL/GenBank/DDBJ whole genome shotgun (WGS) entry which is preliminary data.</text>
</comment>
<dbReference type="Proteomes" id="UP000435243">
    <property type="component" value="Unassembled WGS sequence"/>
</dbReference>
<evidence type="ECO:0000313" key="2">
    <source>
        <dbReference type="Proteomes" id="UP000435243"/>
    </source>
</evidence>
<evidence type="ECO:0000313" key="1">
    <source>
        <dbReference type="EMBL" id="MXO88791.1"/>
    </source>
</evidence>
<dbReference type="EMBL" id="WTYY01000004">
    <property type="protein sequence ID" value="MXO88791.1"/>
    <property type="molecule type" value="Genomic_DNA"/>
</dbReference>
<dbReference type="RefSeq" id="WP_160591240.1">
    <property type="nucleotide sequence ID" value="NZ_BAAAFP010000003.1"/>
</dbReference>
<reference evidence="1 2" key="1">
    <citation type="submission" date="2019-12" db="EMBL/GenBank/DDBJ databases">
        <title>Genomic-based taxomic classification of the family Erythrobacteraceae.</title>
        <authorList>
            <person name="Xu L."/>
        </authorList>
    </citation>
    <scope>NUCLEOTIDE SEQUENCE [LARGE SCALE GENOMIC DNA]</scope>
    <source>
        <strain evidence="1 2">JCM 16339</strain>
    </source>
</reference>
<gene>
    <name evidence="1" type="ORF">GRI32_08565</name>
</gene>
<sequence length="60" mass="6538">MAKGTTLTKDSNGARVVGNWVEGILERSIWTGYKTKGKSLLPITTYRCGKCGLLENYAEG</sequence>
<protein>
    <submittedName>
        <fullName evidence="1">Uncharacterized protein</fullName>
    </submittedName>
</protein>